<organism evidence="2">
    <name type="scientific">Rhipicephalus zambeziensis</name>
    <dbReference type="NCBI Taxonomy" id="60191"/>
    <lineage>
        <taxon>Eukaryota</taxon>
        <taxon>Metazoa</taxon>
        <taxon>Ecdysozoa</taxon>
        <taxon>Arthropoda</taxon>
        <taxon>Chelicerata</taxon>
        <taxon>Arachnida</taxon>
        <taxon>Acari</taxon>
        <taxon>Parasitiformes</taxon>
        <taxon>Ixodida</taxon>
        <taxon>Ixodoidea</taxon>
        <taxon>Ixodidae</taxon>
        <taxon>Rhipicephalinae</taxon>
        <taxon>Rhipicephalus</taxon>
        <taxon>Rhipicephalus</taxon>
    </lineage>
</organism>
<evidence type="ECO:0000256" key="1">
    <source>
        <dbReference type="SAM" id="SignalP"/>
    </source>
</evidence>
<protein>
    <submittedName>
        <fullName evidence="2">Lipocalin</fullName>
    </submittedName>
</protein>
<proteinExistence type="predicted"/>
<reference evidence="2" key="1">
    <citation type="journal article" date="2017" name="Parasit. Vectors">
        <title>Sialotranscriptomics of Rhipicephalus zambeziensis reveals intricate expression profiles of secretory proteins and suggests tight temporal transcriptional regulation during blood-feeding.</title>
        <authorList>
            <person name="de Castro M.H."/>
            <person name="de Klerk D."/>
            <person name="Pienaar R."/>
            <person name="Rees D.J.G."/>
            <person name="Mans B.J."/>
        </authorList>
    </citation>
    <scope>NUCLEOTIDE SEQUENCE</scope>
    <source>
        <tissue evidence="2">Salivary glands</tissue>
    </source>
</reference>
<dbReference type="AlphaFoldDB" id="A0A224YKI3"/>
<sequence>MLQREVLVAGLVLFATDIAMATPMNSTGRAVRLNVKRFVNTTQKIWTYTTTSTGLVRCEVDQMQSVHPLSISFRRSFLCNETRMTVRLRGVFDRLYKQRMTLYDKALWKFVCVENLLHMSRDHSCAVFRIESLTERNNVRYDLRVKNSVVNQRPHEDCRRYLHRVKGQDILYTIYSRDCQRALTTRQPNT</sequence>
<feature type="signal peptide" evidence="1">
    <location>
        <begin position="1"/>
        <end position="21"/>
    </location>
</feature>
<evidence type="ECO:0000313" key="2">
    <source>
        <dbReference type="EMBL" id="MAA15041.1"/>
    </source>
</evidence>
<keyword evidence="1" id="KW-0732">Signal</keyword>
<feature type="chain" id="PRO_5011990922" evidence="1">
    <location>
        <begin position="22"/>
        <end position="190"/>
    </location>
</feature>
<name>A0A224YKI3_9ACAR</name>
<dbReference type="EMBL" id="GFPF01003895">
    <property type="protein sequence ID" value="MAA15041.1"/>
    <property type="molecule type" value="Transcribed_RNA"/>
</dbReference>
<accession>A0A224YKI3</accession>